<evidence type="ECO:0000313" key="3">
    <source>
        <dbReference type="EMBL" id="PTX45738.1"/>
    </source>
</evidence>
<feature type="region of interest" description="Disordered" evidence="1">
    <location>
        <begin position="150"/>
        <end position="178"/>
    </location>
</feature>
<organism evidence="3 4">
    <name type="scientific">Allosediminivita pacifica</name>
    <dbReference type="NCBI Taxonomy" id="1267769"/>
    <lineage>
        <taxon>Bacteria</taxon>
        <taxon>Pseudomonadati</taxon>
        <taxon>Pseudomonadota</taxon>
        <taxon>Alphaproteobacteria</taxon>
        <taxon>Rhodobacterales</taxon>
        <taxon>Paracoccaceae</taxon>
        <taxon>Allosediminivita</taxon>
    </lineage>
</organism>
<dbReference type="PANTHER" id="PTHR43792:SF1">
    <property type="entry name" value="N-ACETYLTRANSFERASE DOMAIN-CONTAINING PROTEIN"/>
    <property type="match status" value="1"/>
</dbReference>
<dbReference type="GO" id="GO:0016747">
    <property type="term" value="F:acyltransferase activity, transferring groups other than amino-acyl groups"/>
    <property type="evidence" value="ECO:0007669"/>
    <property type="project" value="InterPro"/>
</dbReference>
<dbReference type="Gene3D" id="3.40.630.30">
    <property type="match status" value="1"/>
</dbReference>
<accession>A0A2T6API3</accession>
<protein>
    <submittedName>
        <fullName evidence="3">RimJ/RimL family protein N-acetyltransferase</fullName>
    </submittedName>
</protein>
<name>A0A2T6API3_9RHOB</name>
<dbReference type="EMBL" id="QBKN01000020">
    <property type="protein sequence ID" value="PTX45738.1"/>
    <property type="molecule type" value="Genomic_DNA"/>
</dbReference>
<dbReference type="InterPro" id="IPR000182">
    <property type="entry name" value="GNAT_dom"/>
</dbReference>
<evidence type="ECO:0000313" key="4">
    <source>
        <dbReference type="Proteomes" id="UP000244069"/>
    </source>
</evidence>
<proteinExistence type="predicted"/>
<reference evidence="3 4" key="1">
    <citation type="submission" date="2018-04" db="EMBL/GenBank/DDBJ databases">
        <title>Genomic Encyclopedia of Archaeal and Bacterial Type Strains, Phase II (KMG-II): from individual species to whole genera.</title>
        <authorList>
            <person name="Goeker M."/>
        </authorList>
    </citation>
    <scope>NUCLEOTIDE SEQUENCE [LARGE SCALE GENOMIC DNA]</scope>
    <source>
        <strain evidence="3 4">DSM 29329</strain>
    </source>
</reference>
<dbReference type="InterPro" id="IPR016181">
    <property type="entry name" value="Acyl_CoA_acyltransferase"/>
</dbReference>
<gene>
    <name evidence="3" type="ORF">C8N44_12094</name>
</gene>
<sequence>MSAPVLETRRLRLRGHVLSDMEPLCALLASDRSRFMDGPYSRREAWIMIAADAGSWDLLGFGGWGIETREGAFLGQIAIGKPPHFPEVELGWMLVEGAEGHGYATEAAMAALDWAWSERGLPTLVSYVDPGNARSRALAERLGAVVDTQAARPEGETATQTVVYRHSPDADGSPEAYA</sequence>
<evidence type="ECO:0000256" key="1">
    <source>
        <dbReference type="SAM" id="MobiDB-lite"/>
    </source>
</evidence>
<evidence type="ECO:0000259" key="2">
    <source>
        <dbReference type="PROSITE" id="PS51186"/>
    </source>
</evidence>
<dbReference type="Pfam" id="PF13302">
    <property type="entry name" value="Acetyltransf_3"/>
    <property type="match status" value="1"/>
</dbReference>
<dbReference type="SUPFAM" id="SSF55729">
    <property type="entry name" value="Acyl-CoA N-acyltransferases (Nat)"/>
    <property type="match status" value="1"/>
</dbReference>
<dbReference type="AlphaFoldDB" id="A0A2T6API3"/>
<keyword evidence="3" id="KW-0808">Transferase</keyword>
<feature type="domain" description="N-acetyltransferase" evidence="2">
    <location>
        <begin position="6"/>
        <end position="169"/>
    </location>
</feature>
<dbReference type="OrthoDB" id="6293260at2"/>
<comment type="caution">
    <text evidence="3">The sequence shown here is derived from an EMBL/GenBank/DDBJ whole genome shotgun (WGS) entry which is preliminary data.</text>
</comment>
<keyword evidence="4" id="KW-1185">Reference proteome</keyword>
<dbReference type="RefSeq" id="WP_107977683.1">
    <property type="nucleotide sequence ID" value="NZ_BMEZ01000008.1"/>
</dbReference>
<dbReference type="Proteomes" id="UP000244069">
    <property type="component" value="Unassembled WGS sequence"/>
</dbReference>
<dbReference type="PANTHER" id="PTHR43792">
    <property type="entry name" value="GNAT FAMILY, PUTATIVE (AFU_ORTHOLOGUE AFUA_3G00765)-RELATED-RELATED"/>
    <property type="match status" value="1"/>
</dbReference>
<dbReference type="PROSITE" id="PS51186">
    <property type="entry name" value="GNAT"/>
    <property type="match status" value="1"/>
</dbReference>
<dbReference type="InterPro" id="IPR051531">
    <property type="entry name" value="N-acetyltransferase"/>
</dbReference>